<evidence type="ECO:0000256" key="10">
    <source>
        <dbReference type="SAM" id="SignalP"/>
    </source>
</evidence>
<feature type="signal peptide" evidence="10">
    <location>
        <begin position="1"/>
        <end position="20"/>
    </location>
</feature>
<dbReference type="EMBL" id="JAULSY010000075">
    <property type="protein sequence ID" value="KAK0667250.1"/>
    <property type="molecule type" value="Genomic_DNA"/>
</dbReference>
<feature type="transmembrane region" description="Helical" evidence="9">
    <location>
        <begin position="298"/>
        <end position="319"/>
    </location>
</feature>
<dbReference type="InterPro" id="IPR021149">
    <property type="entry name" value="OligosaccharylTrfase_OST3/OST6"/>
</dbReference>
<evidence type="ECO:0000256" key="3">
    <source>
        <dbReference type="ARBA" id="ARBA00009561"/>
    </source>
</evidence>
<feature type="transmembrane region" description="Helical" evidence="9">
    <location>
        <begin position="217"/>
        <end position="235"/>
    </location>
</feature>
<dbReference type="AlphaFoldDB" id="A0AA39ZAC4"/>
<evidence type="ECO:0000256" key="5">
    <source>
        <dbReference type="ARBA" id="ARBA00022729"/>
    </source>
</evidence>
<comment type="function">
    <text evidence="1">Subunit of the oligosaccharyl transferase (OST) complex that catalyzes the initial transfer of a defined glycan (Glc(3)Man(9)GlcNAc(2) in eukaryotes) from the lipid carrier dolichol-pyrophosphate to an asparagine residue within an Asn-X-Ser/Thr consensus motif in nascent polypeptide chains, the first step in protein N-glycosylation. N-glycosylation occurs cotranslationally and the complex associates with the Sec61 complex at the channel-forming translocon complex that mediates protein translocation across the endoplasmic reticulum (ER). All subunits are required for a maximal enzyme activity.</text>
</comment>
<dbReference type="FunFam" id="3.40.30.10:FF:000302">
    <property type="entry name" value="Oligosaccharyl transferase subunit (Gamma), putative"/>
    <property type="match status" value="1"/>
</dbReference>
<feature type="transmembrane region" description="Helical" evidence="9">
    <location>
        <begin position="269"/>
        <end position="286"/>
    </location>
</feature>
<dbReference type="PANTHER" id="PTHR12692">
    <property type="entry name" value="DOLICHYL-DIPHOSPHOOLIGOSACCHARIDE--PROTEIN GLYCOSYLTRANSFERASE-RELATED"/>
    <property type="match status" value="1"/>
</dbReference>
<gene>
    <name evidence="11" type="ORF">QBC41DRAFT_279286</name>
</gene>
<comment type="subcellular location">
    <subcellularLocation>
        <location evidence="2">Endoplasmic reticulum membrane</location>
        <topology evidence="2">Multi-pass membrane protein</topology>
    </subcellularLocation>
</comment>
<accession>A0AA39ZAC4</accession>
<comment type="caution">
    <text evidence="11">The sequence shown here is derived from an EMBL/GenBank/DDBJ whole genome shotgun (WGS) entry which is preliminary data.</text>
</comment>
<dbReference type="GO" id="GO:0018279">
    <property type="term" value="P:protein N-linked glycosylation via asparagine"/>
    <property type="evidence" value="ECO:0007669"/>
    <property type="project" value="TreeGrafter"/>
</dbReference>
<dbReference type="SUPFAM" id="SSF52833">
    <property type="entry name" value="Thioredoxin-like"/>
    <property type="match status" value="1"/>
</dbReference>
<comment type="similarity">
    <text evidence="3">Belongs to the OST3/OST6 family.</text>
</comment>
<feature type="chain" id="PRO_5041444893" description="Magnesium transporter protein 1" evidence="10">
    <location>
        <begin position="21"/>
        <end position="334"/>
    </location>
</feature>
<evidence type="ECO:0000256" key="7">
    <source>
        <dbReference type="ARBA" id="ARBA00022989"/>
    </source>
</evidence>
<dbReference type="Pfam" id="PF04756">
    <property type="entry name" value="OST3_OST6"/>
    <property type="match status" value="1"/>
</dbReference>
<proteinExistence type="inferred from homology"/>
<sequence length="334" mass="36851">MRWLPAFLTASLAFASGSLAAKKTTEERFNNFHAKSIASSSAAPIKLSDASYRELTSQPRDYTAAVVLTAMDARFNCQLCREFQPEWDLLARSWVKGDKAGESRVLFGTLDFADGREIFMSLGLQTAPVLLLFPPTIGPHAVASTEPLRYDFSNGPQIAEVVHSWIARHLPDRPHPPVKRPINWMRWISTTVLTLGSLTASYVAWPYIVPILQSRNIWAAVTLISILLFTSGHMYNHIRKVPYVASDGKGGISYFASGFQSQYGLETQIVAALYGLLSLAGISLAIKVPRIADSKTQGVAVLAWGGVFFFTYAFLLSVFRGKNPGYPFKLPPFV</sequence>
<keyword evidence="4 9" id="KW-0812">Transmembrane</keyword>
<evidence type="ECO:0000313" key="11">
    <source>
        <dbReference type="EMBL" id="KAK0667250.1"/>
    </source>
</evidence>
<keyword evidence="5 10" id="KW-0732">Signal</keyword>
<dbReference type="PANTHER" id="PTHR12692:SF0">
    <property type="entry name" value="GH11935P"/>
    <property type="match status" value="1"/>
</dbReference>
<dbReference type="InterPro" id="IPR036249">
    <property type="entry name" value="Thioredoxin-like_sf"/>
</dbReference>
<keyword evidence="6" id="KW-0256">Endoplasmic reticulum</keyword>
<name>A0AA39ZAC4_9PEZI</name>
<keyword evidence="12" id="KW-1185">Reference proteome</keyword>
<organism evidence="11 12">
    <name type="scientific">Cercophora samala</name>
    <dbReference type="NCBI Taxonomy" id="330535"/>
    <lineage>
        <taxon>Eukaryota</taxon>
        <taxon>Fungi</taxon>
        <taxon>Dikarya</taxon>
        <taxon>Ascomycota</taxon>
        <taxon>Pezizomycotina</taxon>
        <taxon>Sordariomycetes</taxon>
        <taxon>Sordariomycetidae</taxon>
        <taxon>Sordariales</taxon>
        <taxon>Lasiosphaeriaceae</taxon>
        <taxon>Cercophora</taxon>
    </lineage>
</organism>
<keyword evidence="8 9" id="KW-0472">Membrane</keyword>
<dbReference type="Gene3D" id="3.40.30.10">
    <property type="entry name" value="Glutaredoxin"/>
    <property type="match status" value="1"/>
</dbReference>
<protein>
    <recommendedName>
        <fullName evidence="13">Magnesium transporter protein 1</fullName>
    </recommendedName>
</protein>
<evidence type="ECO:0000256" key="4">
    <source>
        <dbReference type="ARBA" id="ARBA00022692"/>
    </source>
</evidence>
<evidence type="ECO:0008006" key="13">
    <source>
        <dbReference type="Google" id="ProtNLM"/>
    </source>
</evidence>
<evidence type="ECO:0000256" key="2">
    <source>
        <dbReference type="ARBA" id="ARBA00004477"/>
    </source>
</evidence>
<evidence type="ECO:0000256" key="8">
    <source>
        <dbReference type="ARBA" id="ARBA00023136"/>
    </source>
</evidence>
<feature type="transmembrane region" description="Helical" evidence="9">
    <location>
        <begin position="184"/>
        <end position="205"/>
    </location>
</feature>
<evidence type="ECO:0000256" key="9">
    <source>
        <dbReference type="SAM" id="Phobius"/>
    </source>
</evidence>
<dbReference type="GO" id="GO:0008250">
    <property type="term" value="C:oligosaccharyltransferase complex"/>
    <property type="evidence" value="ECO:0007669"/>
    <property type="project" value="TreeGrafter"/>
</dbReference>
<evidence type="ECO:0000256" key="1">
    <source>
        <dbReference type="ARBA" id="ARBA00002791"/>
    </source>
</evidence>
<dbReference type="Proteomes" id="UP001174997">
    <property type="component" value="Unassembled WGS sequence"/>
</dbReference>
<evidence type="ECO:0000313" key="12">
    <source>
        <dbReference type="Proteomes" id="UP001174997"/>
    </source>
</evidence>
<keyword evidence="7 9" id="KW-1133">Transmembrane helix</keyword>
<reference evidence="11" key="1">
    <citation type="submission" date="2023-06" db="EMBL/GenBank/DDBJ databases">
        <title>Genome-scale phylogeny and comparative genomics of the fungal order Sordariales.</title>
        <authorList>
            <consortium name="Lawrence Berkeley National Laboratory"/>
            <person name="Hensen N."/>
            <person name="Bonometti L."/>
            <person name="Westerberg I."/>
            <person name="Brannstrom I.O."/>
            <person name="Guillou S."/>
            <person name="Cros-Aarteil S."/>
            <person name="Calhoun S."/>
            <person name="Haridas S."/>
            <person name="Kuo A."/>
            <person name="Mondo S."/>
            <person name="Pangilinan J."/>
            <person name="Riley R."/>
            <person name="Labutti K."/>
            <person name="Andreopoulos B."/>
            <person name="Lipzen A."/>
            <person name="Chen C."/>
            <person name="Yanf M."/>
            <person name="Daum C."/>
            <person name="Ng V."/>
            <person name="Clum A."/>
            <person name="Steindorff A."/>
            <person name="Ohm R."/>
            <person name="Martin F."/>
            <person name="Silar P."/>
            <person name="Natvig D."/>
            <person name="Lalanne C."/>
            <person name="Gautier V."/>
            <person name="Ament-Velasquez S.L."/>
            <person name="Kruys A."/>
            <person name="Hutchinson M.I."/>
            <person name="Powell A.J."/>
            <person name="Barry K."/>
            <person name="Miller A.N."/>
            <person name="Grigoriev I.V."/>
            <person name="Debuchy R."/>
            <person name="Gladieux P."/>
            <person name="Thoren M.H."/>
            <person name="Johannesson H."/>
        </authorList>
    </citation>
    <scope>NUCLEOTIDE SEQUENCE</scope>
    <source>
        <strain evidence="11">CBS 307.81</strain>
    </source>
</reference>
<evidence type="ECO:0000256" key="6">
    <source>
        <dbReference type="ARBA" id="ARBA00022824"/>
    </source>
</evidence>